<feature type="compositionally biased region" description="Basic and acidic residues" evidence="1">
    <location>
        <begin position="78"/>
        <end position="96"/>
    </location>
</feature>
<name>A0A0A9XY10_LYGHE</name>
<feature type="non-terminal residue" evidence="2">
    <location>
        <position position="1"/>
    </location>
</feature>
<sequence length="106" mass="12170">PKLLSQTNPGIGIASHQKIEITIHNQHMFQLFKLFIPGCLSEVYWNQYQRWITPELDNIDPIQFVETTKMTNSPSMDPNKEPSRRSAESGHADRWTPKQSVPGKPI</sequence>
<proteinExistence type="predicted"/>
<dbReference type="AlphaFoldDB" id="A0A0A9XY10"/>
<gene>
    <name evidence="2" type="primary">Aadacl4</name>
    <name evidence="2" type="ORF">CM83_104361</name>
</gene>
<evidence type="ECO:0000313" key="2">
    <source>
        <dbReference type="EMBL" id="JAG24281.1"/>
    </source>
</evidence>
<evidence type="ECO:0000256" key="1">
    <source>
        <dbReference type="SAM" id="MobiDB-lite"/>
    </source>
</evidence>
<dbReference type="EMBL" id="GBHO01019323">
    <property type="protein sequence ID" value="JAG24281.1"/>
    <property type="molecule type" value="Transcribed_RNA"/>
</dbReference>
<feature type="non-terminal residue" evidence="2">
    <location>
        <position position="106"/>
    </location>
</feature>
<accession>A0A0A9XY10</accession>
<feature type="region of interest" description="Disordered" evidence="1">
    <location>
        <begin position="67"/>
        <end position="106"/>
    </location>
</feature>
<reference evidence="2" key="1">
    <citation type="journal article" date="2014" name="PLoS ONE">
        <title>Transcriptome-Based Identification of ABC Transporters in the Western Tarnished Plant Bug Lygus hesperus.</title>
        <authorList>
            <person name="Hull J.J."/>
            <person name="Chaney K."/>
            <person name="Geib S.M."/>
            <person name="Fabrick J.A."/>
            <person name="Brent C.S."/>
            <person name="Walsh D."/>
            <person name="Lavine L.C."/>
        </authorList>
    </citation>
    <scope>NUCLEOTIDE SEQUENCE</scope>
</reference>
<reference evidence="2" key="2">
    <citation type="submission" date="2014-07" db="EMBL/GenBank/DDBJ databases">
        <authorList>
            <person name="Hull J."/>
        </authorList>
    </citation>
    <scope>NUCLEOTIDE SEQUENCE</scope>
</reference>
<feature type="compositionally biased region" description="Polar residues" evidence="1">
    <location>
        <begin position="67"/>
        <end position="76"/>
    </location>
</feature>
<organism evidence="2">
    <name type="scientific">Lygus hesperus</name>
    <name type="common">Western plant bug</name>
    <dbReference type="NCBI Taxonomy" id="30085"/>
    <lineage>
        <taxon>Eukaryota</taxon>
        <taxon>Metazoa</taxon>
        <taxon>Ecdysozoa</taxon>
        <taxon>Arthropoda</taxon>
        <taxon>Hexapoda</taxon>
        <taxon>Insecta</taxon>
        <taxon>Pterygota</taxon>
        <taxon>Neoptera</taxon>
        <taxon>Paraneoptera</taxon>
        <taxon>Hemiptera</taxon>
        <taxon>Heteroptera</taxon>
        <taxon>Panheteroptera</taxon>
        <taxon>Cimicomorpha</taxon>
        <taxon>Miridae</taxon>
        <taxon>Mirini</taxon>
        <taxon>Lygus</taxon>
    </lineage>
</organism>
<protein>
    <submittedName>
        <fullName evidence="2">Arylacetamide deacetylase-like 4</fullName>
    </submittedName>
</protein>